<reference evidence="2 3" key="1">
    <citation type="journal article" date="2005" name="Nature">
        <title>The map-based sequence of the rice genome.</title>
        <authorList>
            <consortium name="International rice genome sequencing project (IRGSP)"/>
            <person name="Matsumoto T."/>
            <person name="Wu J."/>
            <person name="Kanamori H."/>
            <person name="Katayose Y."/>
            <person name="Fujisawa M."/>
            <person name="Namiki N."/>
            <person name="Mizuno H."/>
            <person name="Yamamoto K."/>
            <person name="Antonio B.A."/>
            <person name="Baba T."/>
            <person name="Sakata K."/>
            <person name="Nagamura Y."/>
            <person name="Aoki H."/>
            <person name="Arikawa K."/>
            <person name="Arita K."/>
            <person name="Bito T."/>
            <person name="Chiden Y."/>
            <person name="Fujitsuka N."/>
            <person name="Fukunaka R."/>
            <person name="Hamada M."/>
            <person name="Harada C."/>
            <person name="Hayashi A."/>
            <person name="Hijishita S."/>
            <person name="Honda M."/>
            <person name="Hosokawa S."/>
            <person name="Ichikawa Y."/>
            <person name="Idonuma A."/>
            <person name="Iijima M."/>
            <person name="Ikeda M."/>
            <person name="Ikeno M."/>
            <person name="Ito K."/>
            <person name="Ito S."/>
            <person name="Ito T."/>
            <person name="Ito Y."/>
            <person name="Ito Y."/>
            <person name="Iwabuchi A."/>
            <person name="Kamiya K."/>
            <person name="Karasawa W."/>
            <person name="Kurita K."/>
            <person name="Katagiri S."/>
            <person name="Kikuta A."/>
            <person name="Kobayashi H."/>
            <person name="Kobayashi N."/>
            <person name="Machita K."/>
            <person name="Maehara T."/>
            <person name="Masukawa M."/>
            <person name="Mizubayashi T."/>
            <person name="Mukai Y."/>
            <person name="Nagasaki H."/>
            <person name="Nagata Y."/>
            <person name="Naito S."/>
            <person name="Nakashima M."/>
            <person name="Nakama Y."/>
            <person name="Nakamichi Y."/>
            <person name="Nakamura M."/>
            <person name="Meguro A."/>
            <person name="Negishi M."/>
            <person name="Ohta I."/>
            <person name="Ohta T."/>
            <person name="Okamoto M."/>
            <person name="Ono N."/>
            <person name="Saji S."/>
            <person name="Sakaguchi M."/>
            <person name="Sakai K."/>
            <person name="Shibata M."/>
            <person name="Shimokawa T."/>
            <person name="Song J."/>
            <person name="Takazaki Y."/>
            <person name="Terasawa K."/>
            <person name="Tsugane M."/>
            <person name="Tsuji K."/>
            <person name="Ueda S."/>
            <person name="Waki K."/>
            <person name="Yamagata H."/>
            <person name="Yamamoto M."/>
            <person name="Yamamoto S."/>
            <person name="Yamane H."/>
            <person name="Yoshiki S."/>
            <person name="Yoshihara R."/>
            <person name="Yukawa K."/>
            <person name="Zhong H."/>
            <person name="Yano M."/>
            <person name="Yuan Q."/>
            <person name="Ouyang S."/>
            <person name="Liu J."/>
            <person name="Jones K.M."/>
            <person name="Gansberger K."/>
            <person name="Moffat K."/>
            <person name="Hill J."/>
            <person name="Bera J."/>
            <person name="Fadrosh D."/>
            <person name="Jin S."/>
            <person name="Johri S."/>
            <person name="Kim M."/>
            <person name="Overton L."/>
            <person name="Reardon M."/>
            <person name="Tsitrin T."/>
            <person name="Vuong H."/>
            <person name="Weaver B."/>
            <person name="Ciecko A."/>
            <person name="Tallon L."/>
            <person name="Jackson J."/>
            <person name="Pai G."/>
            <person name="Aken S.V."/>
            <person name="Utterback T."/>
            <person name="Reidmuller S."/>
            <person name="Feldblyum T."/>
            <person name="Hsiao J."/>
            <person name="Zismann V."/>
            <person name="Iobst S."/>
            <person name="de Vazeille A.R."/>
            <person name="Buell C.R."/>
            <person name="Ying K."/>
            <person name="Li Y."/>
            <person name="Lu T."/>
            <person name="Huang Y."/>
            <person name="Zhao Q."/>
            <person name="Feng Q."/>
            <person name="Zhang L."/>
            <person name="Zhu J."/>
            <person name="Weng Q."/>
            <person name="Mu J."/>
            <person name="Lu Y."/>
            <person name="Fan D."/>
            <person name="Liu Y."/>
            <person name="Guan J."/>
            <person name="Zhang Y."/>
            <person name="Yu S."/>
            <person name="Liu X."/>
            <person name="Zhang Y."/>
            <person name="Hong G."/>
            <person name="Han B."/>
            <person name="Choisne N."/>
            <person name="Demange N."/>
            <person name="Orjeda G."/>
            <person name="Samain S."/>
            <person name="Cattolico L."/>
            <person name="Pelletier E."/>
            <person name="Couloux A."/>
            <person name="Segurens B."/>
            <person name="Wincker P."/>
            <person name="D'Hont A."/>
            <person name="Scarpelli C."/>
            <person name="Weissenbach J."/>
            <person name="Salanoubat M."/>
            <person name="Quetier F."/>
            <person name="Yu Y."/>
            <person name="Kim H.R."/>
            <person name="Rambo T."/>
            <person name="Currie J."/>
            <person name="Collura K."/>
            <person name="Luo M."/>
            <person name="Yang T."/>
            <person name="Ammiraju J.S.S."/>
            <person name="Engler F."/>
            <person name="Soderlund C."/>
            <person name="Wing R.A."/>
            <person name="Palmer L.E."/>
            <person name="de la Bastide M."/>
            <person name="Spiegel L."/>
            <person name="Nascimento L."/>
            <person name="Zutavern T."/>
            <person name="O'Shaughnessy A."/>
            <person name="Dike S."/>
            <person name="Dedhia N."/>
            <person name="Preston R."/>
            <person name="Balija V."/>
            <person name="McCombie W.R."/>
            <person name="Chow T."/>
            <person name="Chen H."/>
            <person name="Chung M."/>
            <person name="Chen C."/>
            <person name="Shaw J."/>
            <person name="Wu H."/>
            <person name="Hsiao K."/>
            <person name="Chao Y."/>
            <person name="Chu M."/>
            <person name="Cheng C."/>
            <person name="Hour A."/>
            <person name="Lee P."/>
            <person name="Lin S."/>
            <person name="Lin Y."/>
            <person name="Liou J."/>
            <person name="Liu S."/>
            <person name="Hsing Y."/>
            <person name="Raghuvanshi S."/>
            <person name="Mohanty A."/>
            <person name="Bharti A.K."/>
            <person name="Gaur A."/>
            <person name="Gupta V."/>
            <person name="Kumar D."/>
            <person name="Ravi V."/>
            <person name="Vij S."/>
            <person name="Kapur A."/>
            <person name="Khurana P."/>
            <person name="Khurana P."/>
            <person name="Khurana J.P."/>
            <person name="Tyagi A.K."/>
            <person name="Gaikwad K."/>
            <person name="Singh A."/>
            <person name="Dalal V."/>
            <person name="Srivastava S."/>
            <person name="Dixit A."/>
            <person name="Pal A.K."/>
            <person name="Ghazi I.A."/>
            <person name="Yadav M."/>
            <person name="Pandit A."/>
            <person name="Bhargava A."/>
            <person name="Sureshbabu K."/>
            <person name="Batra K."/>
            <person name="Sharma T.R."/>
            <person name="Mohapatra T."/>
            <person name="Singh N.K."/>
            <person name="Messing J."/>
            <person name="Nelson A.B."/>
            <person name="Fuks G."/>
            <person name="Kavchok S."/>
            <person name="Keizer G."/>
            <person name="Linton E."/>
            <person name="Llaca V."/>
            <person name="Song R."/>
            <person name="Tanyolac B."/>
            <person name="Young S."/>
            <person name="Ho-Il K."/>
            <person name="Hahn J.H."/>
            <person name="Sangsakoo G."/>
            <person name="Vanavichit A."/>
            <person name="de Mattos Luiz.A.T."/>
            <person name="Zimmer P.D."/>
            <person name="Malone G."/>
            <person name="Dellagostin O."/>
            <person name="de Oliveira A.C."/>
            <person name="Bevan M."/>
            <person name="Bancroft I."/>
            <person name="Minx P."/>
            <person name="Cordum H."/>
            <person name="Wilson R."/>
            <person name="Cheng Z."/>
            <person name="Jin W."/>
            <person name="Jiang J."/>
            <person name="Leong S.A."/>
            <person name="Iwama H."/>
            <person name="Gojobori T."/>
            <person name="Itoh T."/>
            <person name="Niimura Y."/>
            <person name="Fujii Y."/>
            <person name="Habara T."/>
            <person name="Sakai H."/>
            <person name="Sato Y."/>
            <person name="Wilson G."/>
            <person name="Kumar K."/>
            <person name="McCouch S."/>
            <person name="Juretic N."/>
            <person name="Hoen D."/>
            <person name="Wright S."/>
            <person name="Bruskiewich R."/>
            <person name="Bureau T."/>
            <person name="Miyao A."/>
            <person name="Hirochika H."/>
            <person name="Nishikawa T."/>
            <person name="Kadowaki K."/>
            <person name="Sugiura M."/>
            <person name="Burr B."/>
            <person name="Sasaki T."/>
        </authorList>
    </citation>
    <scope>NUCLEOTIDE SEQUENCE [LARGE SCALE GENOMIC DNA]</scope>
    <source>
        <strain evidence="3">cv. Nipponbare</strain>
    </source>
</reference>
<dbReference type="KEGG" id="dosa:Os03g0766050"/>
<dbReference type="AlphaFoldDB" id="C7IZI0"/>
<accession>C7IZI0</accession>
<protein>
    <submittedName>
        <fullName evidence="2">Os03g0766050 protein</fullName>
    </submittedName>
</protein>
<proteinExistence type="predicted"/>
<sequence length="119" mass="13136">MYCLHGSILPIAIVGWRYGMVVIVVAALAERASNAKRAKIFLQGFMVPIASVDGKYGIVVVIAVAALAERASKAKTTKILYDAIVDSVWEMLNKITRWCKCRRLYVEGDEITIALGDYL</sequence>
<name>C7IZI0_ORYSJ</name>
<dbReference type="EMBL" id="AP008209">
    <property type="protein sequence ID" value="BAH92381.1"/>
    <property type="molecule type" value="Genomic_DNA"/>
</dbReference>
<keyword evidence="1" id="KW-1133">Transmembrane helix</keyword>
<evidence type="ECO:0000313" key="3">
    <source>
        <dbReference type="Proteomes" id="UP000000763"/>
    </source>
</evidence>
<feature type="transmembrane region" description="Helical" evidence="1">
    <location>
        <begin position="40"/>
        <end position="68"/>
    </location>
</feature>
<evidence type="ECO:0000313" key="2">
    <source>
        <dbReference type="EMBL" id="BAH92381.1"/>
    </source>
</evidence>
<evidence type="ECO:0000256" key="1">
    <source>
        <dbReference type="SAM" id="Phobius"/>
    </source>
</evidence>
<feature type="transmembrane region" description="Helical" evidence="1">
    <location>
        <begin position="6"/>
        <end position="28"/>
    </location>
</feature>
<keyword evidence="1" id="KW-0472">Membrane</keyword>
<gene>
    <name evidence="2" type="ordered locus">Os03g0766050</name>
</gene>
<reference evidence="3" key="2">
    <citation type="journal article" date="2008" name="Nucleic Acids Res.">
        <title>The rice annotation project database (RAP-DB): 2008 update.</title>
        <authorList>
            <consortium name="The rice annotation project (RAP)"/>
        </authorList>
    </citation>
    <scope>GENOME REANNOTATION</scope>
    <source>
        <strain evidence="3">cv. Nipponbare</strain>
    </source>
</reference>
<dbReference type="Proteomes" id="UP000000763">
    <property type="component" value="Chromosome 3"/>
</dbReference>
<organism evidence="2 3">
    <name type="scientific">Oryza sativa subsp. japonica</name>
    <name type="common">Rice</name>
    <dbReference type="NCBI Taxonomy" id="39947"/>
    <lineage>
        <taxon>Eukaryota</taxon>
        <taxon>Viridiplantae</taxon>
        <taxon>Streptophyta</taxon>
        <taxon>Embryophyta</taxon>
        <taxon>Tracheophyta</taxon>
        <taxon>Spermatophyta</taxon>
        <taxon>Magnoliopsida</taxon>
        <taxon>Liliopsida</taxon>
        <taxon>Poales</taxon>
        <taxon>Poaceae</taxon>
        <taxon>BOP clade</taxon>
        <taxon>Oryzoideae</taxon>
        <taxon>Oryzeae</taxon>
        <taxon>Oryzinae</taxon>
        <taxon>Oryza</taxon>
        <taxon>Oryza sativa</taxon>
    </lineage>
</organism>
<keyword evidence="1" id="KW-0812">Transmembrane</keyword>